<dbReference type="PRINTS" id="PR00385">
    <property type="entry name" value="P450"/>
</dbReference>
<dbReference type="Gramene" id="OIW18225">
    <property type="protein sequence ID" value="OIW18225"/>
    <property type="gene ID" value="TanjilG_00338"/>
</dbReference>
<keyword evidence="8 13" id="KW-0560">Oxidoreductase</keyword>
<comment type="caution">
    <text evidence="14">The sequence shown here is derived from an EMBL/GenBank/DDBJ whole genome shotgun (WGS) entry which is preliminary data.</text>
</comment>
<dbReference type="STRING" id="3871.A0A394D5J0"/>
<dbReference type="GO" id="GO:0020037">
    <property type="term" value="F:heme binding"/>
    <property type="evidence" value="ECO:0007669"/>
    <property type="project" value="InterPro"/>
</dbReference>
<dbReference type="InterPro" id="IPR036396">
    <property type="entry name" value="Cyt_P450_sf"/>
</dbReference>
<dbReference type="CDD" id="cd11072">
    <property type="entry name" value="CYP71-like"/>
    <property type="match status" value="1"/>
</dbReference>
<keyword evidence="11" id="KW-0472">Membrane</keyword>
<dbReference type="Pfam" id="PF00067">
    <property type="entry name" value="p450"/>
    <property type="match status" value="1"/>
</dbReference>
<dbReference type="GO" id="GO:0004497">
    <property type="term" value="F:monooxygenase activity"/>
    <property type="evidence" value="ECO:0007669"/>
    <property type="project" value="UniProtKB-KW"/>
</dbReference>
<dbReference type="GO" id="GO:0016705">
    <property type="term" value="F:oxidoreductase activity, acting on paired donors, with incorporation or reduction of molecular oxygen"/>
    <property type="evidence" value="ECO:0007669"/>
    <property type="project" value="InterPro"/>
</dbReference>
<keyword evidence="4 12" id="KW-0349">Heme</keyword>
<dbReference type="EMBL" id="MLAU01001368">
    <property type="protein sequence ID" value="OIW18225.1"/>
    <property type="molecule type" value="Genomic_DNA"/>
</dbReference>
<dbReference type="InterPro" id="IPR017972">
    <property type="entry name" value="Cyt_P450_CS"/>
</dbReference>
<accession>A0A394D5J0</accession>
<keyword evidence="7" id="KW-1133">Transmembrane helix</keyword>
<evidence type="ECO:0000256" key="13">
    <source>
        <dbReference type="RuleBase" id="RU000461"/>
    </source>
</evidence>
<proteinExistence type="inferred from homology"/>
<evidence type="ECO:0000313" key="15">
    <source>
        <dbReference type="Proteomes" id="UP000188354"/>
    </source>
</evidence>
<dbReference type="PROSITE" id="PS00086">
    <property type="entry name" value="CYTOCHROME_P450"/>
    <property type="match status" value="1"/>
</dbReference>
<evidence type="ECO:0000256" key="8">
    <source>
        <dbReference type="ARBA" id="ARBA00023002"/>
    </source>
</evidence>
<protein>
    <recommendedName>
        <fullName evidence="16">Cytochrome P450</fullName>
    </recommendedName>
</protein>
<keyword evidence="6 12" id="KW-0479">Metal-binding</keyword>
<evidence type="ECO:0000256" key="4">
    <source>
        <dbReference type="ARBA" id="ARBA00022617"/>
    </source>
</evidence>
<dbReference type="PRINTS" id="PR00463">
    <property type="entry name" value="EP450I"/>
</dbReference>
<name>A0A394D5J0_LUPAN</name>
<evidence type="ECO:0000256" key="6">
    <source>
        <dbReference type="ARBA" id="ARBA00022723"/>
    </source>
</evidence>
<comment type="subcellular location">
    <subcellularLocation>
        <location evidence="2">Membrane</location>
        <topology evidence="2">Single-pass membrane protein</topology>
    </subcellularLocation>
</comment>
<keyword evidence="10 13" id="KW-0503">Monooxygenase</keyword>
<dbReference type="GO" id="GO:0005506">
    <property type="term" value="F:iron ion binding"/>
    <property type="evidence" value="ECO:0007669"/>
    <property type="project" value="InterPro"/>
</dbReference>
<dbReference type="AlphaFoldDB" id="A0A394D5J0"/>
<evidence type="ECO:0000256" key="5">
    <source>
        <dbReference type="ARBA" id="ARBA00022692"/>
    </source>
</evidence>
<evidence type="ECO:0000256" key="10">
    <source>
        <dbReference type="ARBA" id="ARBA00023033"/>
    </source>
</evidence>
<feature type="binding site" description="axial binding residue" evidence="12">
    <location>
        <position position="386"/>
    </location>
    <ligand>
        <name>heme</name>
        <dbReference type="ChEBI" id="CHEBI:30413"/>
    </ligand>
    <ligandPart>
        <name>Fe</name>
        <dbReference type="ChEBI" id="CHEBI:18248"/>
    </ligandPart>
</feature>
<evidence type="ECO:0000256" key="9">
    <source>
        <dbReference type="ARBA" id="ARBA00023004"/>
    </source>
</evidence>
<dbReference type="InterPro" id="IPR002401">
    <property type="entry name" value="Cyt_P450_E_grp-I"/>
</dbReference>
<sequence>MPHHRLRDLAAKYGPIMHLKLGEVSNIVVTSPEIAYEVMKTHDINFANRPECLFAKLFAYNATDIEFSPYGEYWRQLRKICTIELLSSKRVQSFRSIREEEMSKMVKTISESEGSIVNLSEMITLTTYGIMARVAIGKRNTNQKVLISTIEEAILLSGELWVTDMFPSSRILQLMSKGKATKLENLHVDTDRILENIVNDHKNKKTGDGNAGEDLVDVLLKFQQDKDSQTPLTNDNIKAIIQEMIAGGGETTSSVVVWMMSEMMKKYEVMELAQAEVRKVYASKGFVDESELHQLTYLKAVIKETLRLHPPVPLLMPRESRESCKINEYEIPAKSKVMINVWAIGRDPKYWTDAESFKPERFLNTSFDFRGTDFQFIPFGSGRRICPGIAFATPNMELPLAKLLYHFDWKLPNEMKSGELDMTESTGMSIKKRDDLCLIPIIHMS</sequence>
<dbReference type="SUPFAM" id="SSF48264">
    <property type="entry name" value="Cytochrome P450"/>
    <property type="match status" value="1"/>
</dbReference>
<evidence type="ECO:0000256" key="11">
    <source>
        <dbReference type="ARBA" id="ARBA00023136"/>
    </source>
</evidence>
<dbReference type="PANTHER" id="PTHR47953">
    <property type="entry name" value="OS08G0105600 PROTEIN"/>
    <property type="match status" value="1"/>
</dbReference>
<gene>
    <name evidence="14" type="ORF">TanjilG_00338</name>
</gene>
<organism evidence="14 15">
    <name type="scientific">Lupinus angustifolius</name>
    <name type="common">Narrow-leaved blue lupine</name>
    <dbReference type="NCBI Taxonomy" id="3871"/>
    <lineage>
        <taxon>Eukaryota</taxon>
        <taxon>Viridiplantae</taxon>
        <taxon>Streptophyta</taxon>
        <taxon>Embryophyta</taxon>
        <taxon>Tracheophyta</taxon>
        <taxon>Spermatophyta</taxon>
        <taxon>Magnoliopsida</taxon>
        <taxon>eudicotyledons</taxon>
        <taxon>Gunneridae</taxon>
        <taxon>Pentapetalae</taxon>
        <taxon>rosids</taxon>
        <taxon>fabids</taxon>
        <taxon>Fabales</taxon>
        <taxon>Fabaceae</taxon>
        <taxon>Papilionoideae</taxon>
        <taxon>50 kb inversion clade</taxon>
        <taxon>genistoids sensu lato</taxon>
        <taxon>core genistoids</taxon>
        <taxon>Genisteae</taxon>
        <taxon>Lupinus</taxon>
    </lineage>
</organism>
<dbReference type="InterPro" id="IPR052306">
    <property type="entry name" value="CYP450_71D"/>
</dbReference>
<keyword evidence="5" id="KW-0812">Transmembrane</keyword>
<evidence type="ECO:0000256" key="7">
    <source>
        <dbReference type="ARBA" id="ARBA00022989"/>
    </source>
</evidence>
<dbReference type="InterPro" id="IPR001128">
    <property type="entry name" value="Cyt_P450"/>
</dbReference>
<evidence type="ECO:0000256" key="3">
    <source>
        <dbReference type="ARBA" id="ARBA00010617"/>
    </source>
</evidence>
<evidence type="ECO:0000256" key="12">
    <source>
        <dbReference type="PIRSR" id="PIRSR602401-1"/>
    </source>
</evidence>
<keyword evidence="9 12" id="KW-0408">Iron</keyword>
<evidence type="ECO:0000313" key="14">
    <source>
        <dbReference type="EMBL" id="OIW18225.1"/>
    </source>
</evidence>
<dbReference type="PANTHER" id="PTHR47953:SF19">
    <property type="entry name" value="OS06G0641600 PROTEIN"/>
    <property type="match status" value="1"/>
</dbReference>
<reference evidence="14 15" key="1">
    <citation type="journal article" date="2017" name="Plant Biotechnol. J.">
        <title>A comprehensive draft genome sequence for lupin (Lupinus angustifolius), an emerging health food: insights into plant-microbe interactions and legume evolution.</title>
        <authorList>
            <person name="Hane J.K."/>
            <person name="Ming Y."/>
            <person name="Kamphuis L.G."/>
            <person name="Nelson M.N."/>
            <person name="Garg G."/>
            <person name="Atkins C.A."/>
            <person name="Bayer P.E."/>
            <person name="Bravo A."/>
            <person name="Bringans S."/>
            <person name="Cannon S."/>
            <person name="Edwards D."/>
            <person name="Foley R."/>
            <person name="Gao L.L."/>
            <person name="Harrison M.J."/>
            <person name="Huang W."/>
            <person name="Hurgobin B."/>
            <person name="Li S."/>
            <person name="Liu C.W."/>
            <person name="McGrath A."/>
            <person name="Morahan G."/>
            <person name="Murray J."/>
            <person name="Weller J."/>
            <person name="Jian J."/>
            <person name="Singh K.B."/>
        </authorList>
    </citation>
    <scope>NUCLEOTIDE SEQUENCE [LARGE SCALE GENOMIC DNA]</scope>
    <source>
        <strain evidence="15">cv. Tanjil</strain>
        <tissue evidence="14">Whole plant</tissue>
    </source>
</reference>
<dbReference type="GO" id="GO:0016020">
    <property type="term" value="C:membrane"/>
    <property type="evidence" value="ECO:0007669"/>
    <property type="project" value="UniProtKB-SubCell"/>
</dbReference>
<comment type="similarity">
    <text evidence="3 13">Belongs to the cytochrome P450 family.</text>
</comment>
<evidence type="ECO:0008006" key="16">
    <source>
        <dbReference type="Google" id="ProtNLM"/>
    </source>
</evidence>
<keyword evidence="15" id="KW-1185">Reference proteome</keyword>
<dbReference type="Gene3D" id="1.10.630.10">
    <property type="entry name" value="Cytochrome P450"/>
    <property type="match status" value="1"/>
</dbReference>
<evidence type="ECO:0000256" key="1">
    <source>
        <dbReference type="ARBA" id="ARBA00001971"/>
    </source>
</evidence>
<dbReference type="FunFam" id="1.10.630.10:FF:000043">
    <property type="entry name" value="Cytochrome P450 99A2"/>
    <property type="match status" value="1"/>
</dbReference>
<evidence type="ECO:0000256" key="2">
    <source>
        <dbReference type="ARBA" id="ARBA00004167"/>
    </source>
</evidence>
<dbReference type="Proteomes" id="UP000188354">
    <property type="component" value="Unassembled WGS sequence"/>
</dbReference>
<comment type="cofactor">
    <cofactor evidence="1 12">
        <name>heme</name>
        <dbReference type="ChEBI" id="CHEBI:30413"/>
    </cofactor>
</comment>